<dbReference type="OrthoDB" id="9802453at2"/>
<comment type="subcellular location">
    <subcellularLocation>
        <location evidence="6">Cytoplasm</location>
    </subcellularLocation>
</comment>
<feature type="binding site" evidence="6">
    <location>
        <position position="9"/>
    </location>
    <ligand>
        <name>Mg(2+)</name>
        <dbReference type="ChEBI" id="CHEBI:18420"/>
    </ligand>
</feature>
<dbReference type="RefSeq" id="WP_092665975.1">
    <property type="nucleotide sequence ID" value="NZ_LT629734.1"/>
</dbReference>
<feature type="binding site" evidence="6">
    <location>
        <begin position="282"/>
        <end position="284"/>
    </location>
    <ligand>
        <name>ATP</name>
        <dbReference type="ChEBI" id="CHEBI:30616"/>
    </ligand>
</feature>
<organism evidence="8 9">
    <name type="scientific">Agrococcus carbonis</name>
    <dbReference type="NCBI Taxonomy" id="684552"/>
    <lineage>
        <taxon>Bacteria</taxon>
        <taxon>Bacillati</taxon>
        <taxon>Actinomycetota</taxon>
        <taxon>Actinomycetes</taxon>
        <taxon>Micrococcales</taxon>
        <taxon>Microbacteriaceae</taxon>
        <taxon>Agrococcus</taxon>
    </lineage>
</organism>
<dbReference type="Gene3D" id="3.30.420.40">
    <property type="match status" value="2"/>
</dbReference>
<accession>A0A1H1MGW2</accession>
<comment type="function">
    <text evidence="6">Catalyzes the formation of acetyl phosphate from acetate and ATP. Can also catalyze the reverse reaction.</text>
</comment>
<name>A0A1H1MGW2_9MICO</name>
<feature type="binding site" evidence="6">
    <location>
        <position position="382"/>
    </location>
    <ligand>
        <name>Mg(2+)</name>
        <dbReference type="ChEBI" id="CHEBI:18420"/>
    </ligand>
</feature>
<dbReference type="GO" id="GO:0008776">
    <property type="term" value="F:acetate kinase activity"/>
    <property type="evidence" value="ECO:0007669"/>
    <property type="project" value="UniProtKB-UniRule"/>
</dbReference>
<dbReference type="AlphaFoldDB" id="A0A1H1MGW2"/>
<evidence type="ECO:0000256" key="1">
    <source>
        <dbReference type="ARBA" id="ARBA00008748"/>
    </source>
</evidence>
<dbReference type="GO" id="GO:0006083">
    <property type="term" value="P:acetate metabolic process"/>
    <property type="evidence" value="ECO:0007669"/>
    <property type="project" value="TreeGrafter"/>
</dbReference>
<keyword evidence="4 6" id="KW-0418">Kinase</keyword>
<feature type="site" description="Transition state stabilizer" evidence="6">
    <location>
        <position position="180"/>
    </location>
</feature>
<dbReference type="PANTHER" id="PTHR21060:SF15">
    <property type="entry name" value="ACETATE KINASE-RELATED"/>
    <property type="match status" value="1"/>
</dbReference>
<evidence type="ECO:0000256" key="6">
    <source>
        <dbReference type="HAMAP-Rule" id="MF_00020"/>
    </source>
</evidence>
<evidence type="ECO:0000256" key="2">
    <source>
        <dbReference type="ARBA" id="ARBA00022679"/>
    </source>
</evidence>
<evidence type="ECO:0000256" key="3">
    <source>
        <dbReference type="ARBA" id="ARBA00022741"/>
    </source>
</evidence>
<feature type="binding site" evidence="6">
    <location>
        <begin position="208"/>
        <end position="212"/>
    </location>
    <ligand>
        <name>ATP</name>
        <dbReference type="ChEBI" id="CHEBI:30616"/>
    </ligand>
</feature>
<comment type="subunit">
    <text evidence="6">Homodimer.</text>
</comment>
<comment type="catalytic activity">
    <reaction evidence="6">
        <text>acetate + ATP = acetyl phosphate + ADP</text>
        <dbReference type="Rhea" id="RHEA:11352"/>
        <dbReference type="ChEBI" id="CHEBI:22191"/>
        <dbReference type="ChEBI" id="CHEBI:30089"/>
        <dbReference type="ChEBI" id="CHEBI:30616"/>
        <dbReference type="ChEBI" id="CHEBI:456216"/>
        <dbReference type="EC" id="2.7.2.1"/>
    </reaction>
</comment>
<gene>
    <name evidence="6" type="primary">ackA</name>
    <name evidence="8" type="ORF">SAMN04489719_0978</name>
</gene>
<comment type="similarity">
    <text evidence="1 6 7">Belongs to the acetokinase family.</text>
</comment>
<dbReference type="Proteomes" id="UP000199649">
    <property type="component" value="Chromosome I"/>
</dbReference>
<dbReference type="InterPro" id="IPR043129">
    <property type="entry name" value="ATPase_NBD"/>
</dbReference>
<keyword evidence="2 6" id="KW-0808">Transferase</keyword>
<dbReference type="NCBIfam" id="TIGR00016">
    <property type="entry name" value="ackA"/>
    <property type="match status" value="1"/>
</dbReference>
<dbReference type="InterPro" id="IPR004372">
    <property type="entry name" value="Ac/propionate_kinase"/>
</dbReference>
<dbReference type="STRING" id="684552.SAMN04489719_0978"/>
<dbReference type="PANTHER" id="PTHR21060">
    <property type="entry name" value="ACETATE KINASE"/>
    <property type="match status" value="1"/>
</dbReference>
<feature type="binding site" evidence="6">
    <location>
        <position position="16"/>
    </location>
    <ligand>
        <name>ATP</name>
        <dbReference type="ChEBI" id="CHEBI:30616"/>
    </ligand>
</feature>
<evidence type="ECO:0000313" key="9">
    <source>
        <dbReference type="Proteomes" id="UP000199649"/>
    </source>
</evidence>
<dbReference type="InterPro" id="IPR000890">
    <property type="entry name" value="Aliphatic_acid_kin_short-chain"/>
</dbReference>
<sequence>MTRSVFVINAGSSSLKYQLVDVDSGASLASGLIERIGETTGEARHEAPGIERVTERRVITDHEHAFGWVLQQLDRHGPDLDDANLIGIGHRVVQGGARFDRAVAIDDDVAQQIGDLAPLAPLHNPANLQGIRSARATFPGHPHVAVFDTAFHLTIPPAAHRYAIDASVAAEHRIRKYGFHGTSHQYVSRRMAELLGRPLEEVNTIVLHLGNGASATAVRGGRSVETSMGMTPLAGLVMGTRSGDIDPGVIFHLHREAGMSIDAIDTLLNKRSGLLGLTGTGDMRDVRQAADAGIPRAVEALEIVAHRLRGTVGAYLAHLGRTDAIAFTAGIGENSAPMRADALAGLEGLGIVLDPERNAGSGERRISADGSAIEVWVVPTNEELEIARQVAELVDSSGAE</sequence>
<comment type="pathway">
    <text evidence="6">Metabolic intermediate biosynthesis; acetyl-CoA biosynthesis; acetyl-CoA from acetate: step 1/2.</text>
</comment>
<dbReference type="GO" id="GO:0005737">
    <property type="term" value="C:cytoplasm"/>
    <property type="evidence" value="ECO:0007669"/>
    <property type="project" value="UniProtKB-SubCell"/>
</dbReference>
<keyword evidence="6" id="KW-0479">Metal-binding</keyword>
<keyword evidence="9" id="KW-1185">Reference proteome</keyword>
<keyword evidence="3 6" id="KW-0547">Nucleotide-binding</keyword>
<reference evidence="9" key="1">
    <citation type="submission" date="2016-10" db="EMBL/GenBank/DDBJ databases">
        <authorList>
            <person name="Varghese N."/>
            <person name="Submissions S."/>
        </authorList>
    </citation>
    <scope>NUCLEOTIDE SEQUENCE [LARGE SCALE GENOMIC DNA]</scope>
    <source>
        <strain evidence="9">DSM 22965</strain>
    </source>
</reference>
<proteinExistence type="inferred from homology"/>
<dbReference type="GO" id="GO:0000287">
    <property type="term" value="F:magnesium ion binding"/>
    <property type="evidence" value="ECO:0007669"/>
    <property type="project" value="UniProtKB-UniRule"/>
</dbReference>
<feature type="binding site" evidence="6">
    <location>
        <begin position="330"/>
        <end position="334"/>
    </location>
    <ligand>
        <name>ATP</name>
        <dbReference type="ChEBI" id="CHEBI:30616"/>
    </ligand>
</feature>
<dbReference type="EMBL" id="LT629734">
    <property type="protein sequence ID" value="SDR86084.1"/>
    <property type="molecule type" value="Genomic_DNA"/>
</dbReference>
<keyword evidence="5 6" id="KW-0067">ATP-binding</keyword>
<comment type="cofactor">
    <cofactor evidence="6">
        <name>Mg(2+)</name>
        <dbReference type="ChEBI" id="CHEBI:18420"/>
    </cofactor>
    <cofactor evidence="6">
        <name>Mn(2+)</name>
        <dbReference type="ChEBI" id="CHEBI:29035"/>
    </cofactor>
    <text evidence="6">Mg(2+). Can also accept Mn(2+).</text>
</comment>
<evidence type="ECO:0000256" key="4">
    <source>
        <dbReference type="ARBA" id="ARBA00022777"/>
    </source>
</evidence>
<keyword evidence="6" id="KW-0963">Cytoplasm</keyword>
<protein>
    <recommendedName>
        <fullName evidence="6">Acetate kinase</fullName>
        <ecNumber evidence="6">2.7.2.1</ecNumber>
    </recommendedName>
    <alternativeName>
        <fullName evidence="6">Acetokinase</fullName>
    </alternativeName>
</protein>
<feature type="active site" description="Proton donor/acceptor" evidence="6">
    <location>
        <position position="148"/>
    </location>
</feature>
<dbReference type="GO" id="GO:0006085">
    <property type="term" value="P:acetyl-CoA biosynthetic process"/>
    <property type="evidence" value="ECO:0007669"/>
    <property type="project" value="UniProtKB-UniRule"/>
</dbReference>
<dbReference type="InterPro" id="IPR023865">
    <property type="entry name" value="Aliphatic_acid_kinase_CS"/>
</dbReference>
<feature type="binding site" evidence="6">
    <location>
        <position position="91"/>
    </location>
    <ligand>
        <name>substrate</name>
    </ligand>
</feature>
<dbReference type="UniPathway" id="UPA00340">
    <property type="reaction ID" value="UER00458"/>
</dbReference>
<dbReference type="EC" id="2.7.2.1" evidence="6"/>
<dbReference type="Pfam" id="PF00871">
    <property type="entry name" value="Acetate_kinase"/>
    <property type="match status" value="1"/>
</dbReference>
<dbReference type="CDD" id="cd24010">
    <property type="entry name" value="ASKHA_NBD_AcK_PK"/>
    <property type="match status" value="1"/>
</dbReference>
<keyword evidence="6" id="KW-0460">Magnesium</keyword>
<dbReference type="SUPFAM" id="SSF53067">
    <property type="entry name" value="Actin-like ATPase domain"/>
    <property type="match status" value="2"/>
</dbReference>
<dbReference type="HAMAP" id="MF_00020">
    <property type="entry name" value="Acetate_kinase"/>
    <property type="match status" value="1"/>
</dbReference>
<dbReference type="GO" id="GO:0005524">
    <property type="term" value="F:ATP binding"/>
    <property type="evidence" value="ECO:0007669"/>
    <property type="project" value="UniProtKB-KW"/>
</dbReference>
<evidence type="ECO:0000256" key="7">
    <source>
        <dbReference type="RuleBase" id="RU003835"/>
    </source>
</evidence>
<feature type="site" description="Transition state stabilizer" evidence="6">
    <location>
        <position position="241"/>
    </location>
</feature>
<evidence type="ECO:0000313" key="8">
    <source>
        <dbReference type="EMBL" id="SDR86084.1"/>
    </source>
</evidence>
<dbReference type="PIRSF" id="PIRSF000722">
    <property type="entry name" value="Acetate_prop_kin"/>
    <property type="match status" value="1"/>
</dbReference>
<dbReference type="PROSITE" id="PS01076">
    <property type="entry name" value="ACETATE_KINASE_2"/>
    <property type="match status" value="1"/>
</dbReference>
<evidence type="ECO:0000256" key="5">
    <source>
        <dbReference type="ARBA" id="ARBA00022840"/>
    </source>
</evidence>
<dbReference type="PRINTS" id="PR00471">
    <property type="entry name" value="ACETATEKNASE"/>
</dbReference>